<dbReference type="Proteomes" id="UP000319859">
    <property type="component" value="Unassembled WGS sequence"/>
</dbReference>
<dbReference type="PANTHER" id="PTHR30386">
    <property type="entry name" value="MEMBRANE FUSION SUBUNIT OF EMRAB-TOLC MULTIDRUG EFFLUX PUMP"/>
    <property type="match status" value="1"/>
</dbReference>
<dbReference type="EMBL" id="VITN01000031">
    <property type="protein sequence ID" value="TWB11281.1"/>
    <property type="molecule type" value="Genomic_DNA"/>
</dbReference>
<dbReference type="AlphaFoldDB" id="A0A560EPG7"/>
<dbReference type="Gene3D" id="1.10.287.470">
    <property type="entry name" value="Helix hairpin bin"/>
    <property type="match status" value="1"/>
</dbReference>
<feature type="transmembrane region" description="Helical" evidence="5">
    <location>
        <begin position="12"/>
        <end position="32"/>
    </location>
</feature>
<feature type="domain" description="p-hydroxybenzoic acid efflux pump subunit AaeA-like beta-barrel" evidence="7">
    <location>
        <begin position="246"/>
        <end position="339"/>
    </location>
</feature>
<evidence type="ECO:0000259" key="6">
    <source>
        <dbReference type="Pfam" id="PF25917"/>
    </source>
</evidence>
<evidence type="ECO:0000256" key="3">
    <source>
        <dbReference type="ARBA" id="ARBA00022989"/>
    </source>
</evidence>
<dbReference type="NCBIfam" id="NF007785">
    <property type="entry name" value="PRK10476.1"/>
    <property type="match status" value="1"/>
</dbReference>
<dbReference type="InterPro" id="IPR058625">
    <property type="entry name" value="MdtA-like_BSH"/>
</dbReference>
<sequence length="344" mass="36640">MRPPSATERLVGKAIAVVTVVLAIGLGAAVLVRIDSRPRTHDAFLYADSAGLAPEVSGRILDLKVRDNQRVTKGQVLVVIDPEPFELRLRQARAQVAALRAQIALTGRQVAGQSSGADAAATQVGRARTQYKLAQDTLDRLSPLLGKGYVTAQQVDEARTNVQTAAASLTAATQQAQQARQMVGDTDSLEAQLAGAEASEALAERDLRLSTVVAPFDGLVVGLDIADGAYAVAGHPLFTLVKANEWYAVANFRETELPAVAAGDDATIWMMMDNGHPLHGKVDSIGWGVRPEDGGGPSLPSVGRTLSWVVVAQRFPVRIRLTEPPESLMRIGETVTVVVRHGRR</sequence>
<dbReference type="Gene3D" id="2.40.30.170">
    <property type="match status" value="1"/>
</dbReference>
<dbReference type="Pfam" id="PF25963">
    <property type="entry name" value="Beta-barrel_AAEA"/>
    <property type="match status" value="1"/>
</dbReference>
<evidence type="ECO:0000313" key="8">
    <source>
        <dbReference type="EMBL" id="TWB11281.1"/>
    </source>
</evidence>
<name>A0A560EPG7_9PROT</name>
<protein>
    <submittedName>
        <fullName evidence="8">Multidrug efflux system membrane fusion protein</fullName>
    </submittedName>
</protein>
<evidence type="ECO:0000256" key="5">
    <source>
        <dbReference type="SAM" id="Phobius"/>
    </source>
</evidence>
<reference evidence="8 9" key="1">
    <citation type="submission" date="2019-06" db="EMBL/GenBank/DDBJ databases">
        <title>Genomic Encyclopedia of Type Strains, Phase IV (KMG-V): Genome sequencing to study the core and pangenomes of soil and plant-associated prokaryotes.</title>
        <authorList>
            <person name="Whitman W."/>
        </authorList>
    </citation>
    <scope>NUCLEOTIDE SEQUENCE [LARGE SCALE GENOMIC DNA]</scope>
    <source>
        <strain evidence="8 9">BR 11880</strain>
    </source>
</reference>
<dbReference type="SUPFAM" id="SSF111369">
    <property type="entry name" value="HlyD-like secretion proteins"/>
    <property type="match status" value="2"/>
</dbReference>
<dbReference type="Gene3D" id="2.40.50.100">
    <property type="match status" value="1"/>
</dbReference>
<dbReference type="GO" id="GO:0016020">
    <property type="term" value="C:membrane"/>
    <property type="evidence" value="ECO:0007669"/>
    <property type="project" value="UniProtKB-SubCell"/>
</dbReference>
<evidence type="ECO:0000259" key="7">
    <source>
        <dbReference type="Pfam" id="PF25963"/>
    </source>
</evidence>
<evidence type="ECO:0000256" key="2">
    <source>
        <dbReference type="ARBA" id="ARBA00022692"/>
    </source>
</evidence>
<dbReference type="PANTHER" id="PTHR30386:SF26">
    <property type="entry name" value="TRANSPORT PROTEIN COMB"/>
    <property type="match status" value="1"/>
</dbReference>
<keyword evidence="4 5" id="KW-0472">Membrane</keyword>
<feature type="domain" description="Multidrug resistance protein MdtA-like barrel-sandwich hybrid" evidence="6">
    <location>
        <begin position="51"/>
        <end position="241"/>
    </location>
</feature>
<keyword evidence="2 5" id="KW-0812">Transmembrane</keyword>
<accession>A0A560EPG7</accession>
<evidence type="ECO:0000313" key="9">
    <source>
        <dbReference type="Proteomes" id="UP000319859"/>
    </source>
</evidence>
<gene>
    <name evidence="8" type="ORF">FBZ89_1319</name>
</gene>
<evidence type="ECO:0000256" key="1">
    <source>
        <dbReference type="ARBA" id="ARBA00004167"/>
    </source>
</evidence>
<comment type="subcellular location">
    <subcellularLocation>
        <location evidence="1">Membrane</location>
        <topology evidence="1">Single-pass membrane protein</topology>
    </subcellularLocation>
</comment>
<comment type="caution">
    <text evidence="8">The sequence shown here is derived from an EMBL/GenBank/DDBJ whole genome shotgun (WGS) entry which is preliminary data.</text>
</comment>
<dbReference type="InterPro" id="IPR058634">
    <property type="entry name" value="AaeA-lik-b-barrel"/>
</dbReference>
<keyword evidence="3 5" id="KW-1133">Transmembrane helix</keyword>
<dbReference type="Pfam" id="PF25917">
    <property type="entry name" value="BSH_RND"/>
    <property type="match status" value="1"/>
</dbReference>
<proteinExistence type="predicted"/>
<dbReference type="InterPro" id="IPR050739">
    <property type="entry name" value="MFP"/>
</dbReference>
<evidence type="ECO:0000256" key="4">
    <source>
        <dbReference type="ARBA" id="ARBA00023136"/>
    </source>
</evidence>
<organism evidence="8 9">
    <name type="scientific">Nitrospirillum amazonense</name>
    <dbReference type="NCBI Taxonomy" id="28077"/>
    <lineage>
        <taxon>Bacteria</taxon>
        <taxon>Pseudomonadati</taxon>
        <taxon>Pseudomonadota</taxon>
        <taxon>Alphaproteobacteria</taxon>
        <taxon>Rhodospirillales</taxon>
        <taxon>Azospirillaceae</taxon>
        <taxon>Nitrospirillum</taxon>
    </lineage>
</organism>